<gene>
    <name evidence="1" type="ORF">ETU37_22280</name>
</gene>
<dbReference type="EMBL" id="SDPU01000036">
    <property type="protein sequence ID" value="RYU09274.1"/>
    <property type="molecule type" value="Genomic_DNA"/>
</dbReference>
<keyword evidence="2" id="KW-1185">Reference proteome</keyword>
<dbReference type="OrthoDB" id="3789494at2"/>
<sequence length="83" mass="8854">MHDTSRRRFIGATGAGAAAVAVAPVTAYAKDRATRSRTAAHEPVVAYVSDADSDELTLMVGEREVVVRDRDLVTRILNAAGKE</sequence>
<dbReference type="InterPro" id="IPR006311">
    <property type="entry name" value="TAT_signal"/>
</dbReference>
<dbReference type="InterPro" id="IPR019546">
    <property type="entry name" value="TAT_signal_bac_arc"/>
</dbReference>
<protein>
    <submittedName>
        <fullName evidence="1">Twin-arginine translocation signal domain-containing protein</fullName>
    </submittedName>
</protein>
<dbReference type="PROSITE" id="PS51318">
    <property type="entry name" value="TAT"/>
    <property type="match status" value="1"/>
</dbReference>
<proteinExistence type="predicted"/>
<dbReference type="Proteomes" id="UP000291189">
    <property type="component" value="Unassembled WGS sequence"/>
</dbReference>
<comment type="caution">
    <text evidence="1">The sequence shown here is derived from an EMBL/GenBank/DDBJ whole genome shotgun (WGS) entry which is preliminary data.</text>
</comment>
<dbReference type="NCBIfam" id="TIGR01409">
    <property type="entry name" value="TAT_signal_seq"/>
    <property type="match status" value="1"/>
</dbReference>
<reference evidence="1 2" key="1">
    <citation type="submission" date="2019-01" db="EMBL/GenBank/DDBJ databases">
        <title>Nocardioides guangzhouensis sp. nov., an actinobacterium isolated from soil.</title>
        <authorList>
            <person name="Fu Y."/>
            <person name="Cai Y."/>
            <person name="Lin Z."/>
            <person name="Chen P."/>
        </authorList>
    </citation>
    <scope>NUCLEOTIDE SEQUENCE [LARGE SCALE GENOMIC DNA]</scope>
    <source>
        <strain evidence="1 2">NBRC 105384</strain>
    </source>
</reference>
<accession>A0A4Q5ITW4</accession>
<evidence type="ECO:0000313" key="2">
    <source>
        <dbReference type="Proteomes" id="UP000291189"/>
    </source>
</evidence>
<name>A0A4Q5ITW4_9ACTN</name>
<dbReference type="AlphaFoldDB" id="A0A4Q5ITW4"/>
<evidence type="ECO:0000313" key="1">
    <source>
        <dbReference type="EMBL" id="RYU09274.1"/>
    </source>
</evidence>
<dbReference type="RefSeq" id="WP_129989573.1">
    <property type="nucleotide sequence ID" value="NZ_SDPU01000036.1"/>
</dbReference>
<organism evidence="1 2">
    <name type="scientific">Nocardioides iriomotensis</name>
    <dbReference type="NCBI Taxonomy" id="715784"/>
    <lineage>
        <taxon>Bacteria</taxon>
        <taxon>Bacillati</taxon>
        <taxon>Actinomycetota</taxon>
        <taxon>Actinomycetes</taxon>
        <taxon>Propionibacteriales</taxon>
        <taxon>Nocardioidaceae</taxon>
        <taxon>Nocardioides</taxon>
    </lineage>
</organism>